<evidence type="ECO:0000313" key="2">
    <source>
        <dbReference type="EMBL" id="MDE1346887.1"/>
    </source>
</evidence>
<dbReference type="Proteomes" id="UP001140979">
    <property type="component" value="Unassembled WGS sequence"/>
</dbReference>
<dbReference type="EMBL" id="JAKNAX010000025">
    <property type="protein sequence ID" value="MDE1346887.1"/>
    <property type="molecule type" value="Genomic_DNA"/>
</dbReference>
<evidence type="ECO:0000313" key="3">
    <source>
        <dbReference type="EMBL" id="WGK87654.1"/>
    </source>
</evidence>
<dbReference type="AlphaFoldDB" id="A0A9X4EVL0"/>
<proteinExistence type="predicted"/>
<dbReference type="RefSeq" id="WP_171980481.1">
    <property type="nucleotide sequence ID" value="NZ_CALYLG010000243.1"/>
</dbReference>
<protein>
    <submittedName>
        <fullName evidence="1">Uncharacterized protein</fullName>
    </submittedName>
</protein>
<evidence type="ECO:0000313" key="4">
    <source>
        <dbReference type="Proteomes" id="UP001140979"/>
    </source>
</evidence>
<gene>
    <name evidence="1" type="ORF">L9W94_08980</name>
    <name evidence="2" type="ORF">L9X51_10650</name>
    <name evidence="3" type="ORF">PYE67_16235</name>
</gene>
<dbReference type="EMBL" id="CP118712">
    <property type="protein sequence ID" value="WGK87654.1"/>
    <property type="molecule type" value="Genomic_DNA"/>
</dbReference>
<accession>A0A9X4EVL0</accession>
<name>A0A9X4EVL0_9VIBR</name>
<evidence type="ECO:0000313" key="5">
    <source>
        <dbReference type="Proteomes" id="UP001241226"/>
    </source>
</evidence>
<dbReference type="Proteomes" id="UP001241226">
    <property type="component" value="Chromosome 2"/>
</dbReference>
<dbReference type="Proteomes" id="UP001140978">
    <property type="component" value="Unassembled WGS sequence"/>
</dbReference>
<sequence>MMMVLSFIATILLAAFIQQENHPMTSQPEQRNPMENDGLDQRIVLAKRLGLDVDKILVDFPQGYQE</sequence>
<reference evidence="1 5" key="1">
    <citation type="submission" date="2022-02" db="EMBL/GenBank/DDBJ databases">
        <title>Emergence and expansion in Europe of a Vibrio aestuarianus clonal complex pathogenic for oysters.</title>
        <authorList>
            <person name="Mesnil A."/>
            <person name="Travers M.-A."/>
        </authorList>
    </citation>
    <scope>NUCLEOTIDE SEQUENCE</scope>
    <source>
        <strain evidence="1">19_064_11T1</strain>
        <strain evidence="2">19_064_15T1</strain>
        <strain evidence="3 5">U17</strain>
    </source>
</reference>
<evidence type="ECO:0000313" key="1">
    <source>
        <dbReference type="EMBL" id="MDE1242282.1"/>
    </source>
</evidence>
<dbReference type="EMBL" id="JAKNBA010000012">
    <property type="protein sequence ID" value="MDE1242282.1"/>
    <property type="molecule type" value="Genomic_DNA"/>
</dbReference>
<organism evidence="1 4">
    <name type="scientific">Vibrio aestuarianus</name>
    <dbReference type="NCBI Taxonomy" id="28171"/>
    <lineage>
        <taxon>Bacteria</taxon>
        <taxon>Pseudomonadati</taxon>
        <taxon>Pseudomonadota</taxon>
        <taxon>Gammaproteobacteria</taxon>
        <taxon>Vibrionales</taxon>
        <taxon>Vibrionaceae</taxon>
        <taxon>Vibrio</taxon>
    </lineage>
</organism>